<gene>
    <name evidence="5" type="ORF">NC998_00310</name>
</gene>
<dbReference type="EMBL" id="JAMPKM010000001">
    <property type="protein sequence ID" value="MEP0815533.1"/>
    <property type="molecule type" value="Genomic_DNA"/>
</dbReference>
<accession>A0ABV0J183</accession>
<name>A0ABV0J183_9CYAN</name>
<sequence>MEIQRRMAVAAKGIVLGIAIALLASSTQSFVSNSPVSASSPAVLSASVPVAEAPAVTPASSVSPGAPAVEKEVPYVVTPNEVVAEMLKVARVTDRDQLYDLGSGDGRIVLTAAQKYGTRGVGVELDPKLIQESNASAQKAGLGDRVKFLQQDLFQTNLRDATVVTLYLLPAVNLKLQPKLLNELKPGSRVVSHAFDLGDWKPDKTLTVKVPKTGRIHAVYYWVVPAQVAGNWQGTLATPLGRQPVNLLLRQQFQQVTGVATAGNATLAISNAKLTGNQISFTTNKKVQGQAATIQFTGRVEGNTLKGIATVQGAGLLTGKYNLVAQRR</sequence>
<keyword evidence="3" id="KW-0949">S-adenosyl-L-methionine</keyword>
<organism evidence="5 6">
    <name type="scientific">Trichocoleus desertorum GB2-A4</name>
    <dbReference type="NCBI Taxonomy" id="2933944"/>
    <lineage>
        <taxon>Bacteria</taxon>
        <taxon>Bacillati</taxon>
        <taxon>Cyanobacteriota</taxon>
        <taxon>Cyanophyceae</taxon>
        <taxon>Leptolyngbyales</taxon>
        <taxon>Trichocoleusaceae</taxon>
        <taxon>Trichocoleus</taxon>
    </lineage>
</organism>
<dbReference type="SUPFAM" id="SSF53335">
    <property type="entry name" value="S-adenosyl-L-methionine-dependent methyltransferases"/>
    <property type="match status" value="1"/>
</dbReference>
<dbReference type="PANTHER" id="PTHR13610">
    <property type="entry name" value="METHYLTRANSFERASE DOMAIN-CONTAINING PROTEIN"/>
    <property type="match status" value="1"/>
</dbReference>
<keyword evidence="2" id="KW-0808">Transferase</keyword>
<comment type="caution">
    <text evidence="5">The sequence shown here is derived from an EMBL/GenBank/DDBJ whole genome shotgun (WGS) entry which is preliminary data.</text>
</comment>
<protein>
    <submittedName>
        <fullName evidence="5">Methyltransferase domain-containing protein</fullName>
    </submittedName>
</protein>
<dbReference type="Pfam" id="PF13649">
    <property type="entry name" value="Methyltransf_25"/>
    <property type="match status" value="1"/>
</dbReference>
<dbReference type="InterPro" id="IPR026170">
    <property type="entry name" value="FAM173A/B"/>
</dbReference>
<evidence type="ECO:0000256" key="3">
    <source>
        <dbReference type="ARBA" id="ARBA00022691"/>
    </source>
</evidence>
<evidence type="ECO:0000259" key="4">
    <source>
        <dbReference type="Pfam" id="PF13649"/>
    </source>
</evidence>
<keyword evidence="6" id="KW-1185">Reference proteome</keyword>
<dbReference type="GO" id="GO:0008168">
    <property type="term" value="F:methyltransferase activity"/>
    <property type="evidence" value="ECO:0007669"/>
    <property type="project" value="UniProtKB-KW"/>
</dbReference>
<dbReference type="PANTHER" id="PTHR13610:SF11">
    <property type="entry name" value="METHYLTRANSFERASE DOMAIN-CONTAINING PROTEIN"/>
    <property type="match status" value="1"/>
</dbReference>
<dbReference type="Gene3D" id="3.40.50.150">
    <property type="entry name" value="Vaccinia Virus protein VP39"/>
    <property type="match status" value="1"/>
</dbReference>
<keyword evidence="1 5" id="KW-0489">Methyltransferase</keyword>
<evidence type="ECO:0000256" key="2">
    <source>
        <dbReference type="ARBA" id="ARBA00022679"/>
    </source>
</evidence>
<evidence type="ECO:0000313" key="5">
    <source>
        <dbReference type="EMBL" id="MEP0815533.1"/>
    </source>
</evidence>
<dbReference type="InterPro" id="IPR041698">
    <property type="entry name" value="Methyltransf_25"/>
</dbReference>
<reference evidence="5 6" key="1">
    <citation type="submission" date="2022-04" db="EMBL/GenBank/DDBJ databases">
        <title>Positive selection, recombination, and allopatry shape intraspecific diversity of widespread and dominant cyanobacteria.</title>
        <authorList>
            <person name="Wei J."/>
            <person name="Shu W."/>
            <person name="Hu C."/>
        </authorList>
    </citation>
    <scope>NUCLEOTIDE SEQUENCE [LARGE SCALE GENOMIC DNA]</scope>
    <source>
        <strain evidence="5 6">GB2-A4</strain>
    </source>
</reference>
<evidence type="ECO:0000256" key="1">
    <source>
        <dbReference type="ARBA" id="ARBA00022603"/>
    </source>
</evidence>
<dbReference type="GO" id="GO:0032259">
    <property type="term" value="P:methylation"/>
    <property type="evidence" value="ECO:0007669"/>
    <property type="project" value="UniProtKB-KW"/>
</dbReference>
<proteinExistence type="predicted"/>
<evidence type="ECO:0000313" key="6">
    <source>
        <dbReference type="Proteomes" id="UP001464891"/>
    </source>
</evidence>
<dbReference type="RefSeq" id="WP_190431086.1">
    <property type="nucleotide sequence ID" value="NZ_JAMPKM010000001.1"/>
</dbReference>
<feature type="domain" description="Methyltransferase" evidence="4">
    <location>
        <begin position="100"/>
        <end position="183"/>
    </location>
</feature>
<dbReference type="Proteomes" id="UP001464891">
    <property type="component" value="Unassembled WGS sequence"/>
</dbReference>
<dbReference type="InterPro" id="IPR029063">
    <property type="entry name" value="SAM-dependent_MTases_sf"/>
</dbReference>
<dbReference type="CDD" id="cd02440">
    <property type="entry name" value="AdoMet_MTases"/>
    <property type="match status" value="1"/>
</dbReference>